<evidence type="ECO:0000256" key="8">
    <source>
        <dbReference type="ARBA" id="ARBA00023163"/>
    </source>
</evidence>
<evidence type="ECO:0000256" key="2">
    <source>
        <dbReference type="ARBA" id="ARBA00022723"/>
    </source>
</evidence>
<dbReference type="PANTHER" id="PTHR24408:SF34">
    <property type="entry name" value="ZINC FINGER PROTEIN 672-RELATED"/>
    <property type="match status" value="1"/>
</dbReference>
<feature type="compositionally biased region" description="Acidic residues" evidence="11">
    <location>
        <begin position="117"/>
        <end position="132"/>
    </location>
</feature>
<dbReference type="Gene3D" id="3.30.160.60">
    <property type="entry name" value="Classic Zinc Finger"/>
    <property type="match status" value="2"/>
</dbReference>
<evidence type="ECO:0000256" key="1">
    <source>
        <dbReference type="ARBA" id="ARBA00004123"/>
    </source>
</evidence>
<dbReference type="AlphaFoldDB" id="A0AAN4ZCR3"/>
<reference evidence="14" key="1">
    <citation type="submission" date="2022-10" db="EMBL/GenBank/DDBJ databases">
        <title>Genome assembly of Pristionchus species.</title>
        <authorList>
            <person name="Yoshida K."/>
            <person name="Sommer R.J."/>
        </authorList>
    </citation>
    <scope>NUCLEOTIDE SEQUENCE [LARGE SCALE GENOMIC DNA]</scope>
    <source>
        <strain evidence="14">RS5460</strain>
    </source>
</reference>
<evidence type="ECO:0000259" key="12">
    <source>
        <dbReference type="PROSITE" id="PS50157"/>
    </source>
</evidence>
<dbReference type="GO" id="GO:0043565">
    <property type="term" value="F:sequence-specific DNA binding"/>
    <property type="evidence" value="ECO:0007669"/>
    <property type="project" value="TreeGrafter"/>
</dbReference>
<dbReference type="InterPro" id="IPR013087">
    <property type="entry name" value="Znf_C2H2_type"/>
</dbReference>
<sequence>EDVEARLPHKCAECDKRFSLRCHLSGHMILHLPLADPRRRFECDACGKVFNRADTLRKHKTAHMEPKKRDRTTTLKSNNSMSEKRPQRTNQQNASEKENREDISESQSHESNGAWSTDEELNVDDNEDFRWR</sequence>
<dbReference type="PROSITE" id="PS50157">
    <property type="entry name" value="ZINC_FINGER_C2H2_2"/>
    <property type="match status" value="2"/>
</dbReference>
<dbReference type="GO" id="GO:0000981">
    <property type="term" value="F:DNA-binding transcription factor activity, RNA polymerase II-specific"/>
    <property type="evidence" value="ECO:0007669"/>
    <property type="project" value="TreeGrafter"/>
</dbReference>
<dbReference type="InterPro" id="IPR036236">
    <property type="entry name" value="Znf_C2H2_sf"/>
</dbReference>
<keyword evidence="14" id="KW-1185">Reference proteome</keyword>
<keyword evidence="3" id="KW-0677">Repeat</keyword>
<organism evidence="13 14">
    <name type="scientific">Pristionchus mayeri</name>
    <dbReference type="NCBI Taxonomy" id="1317129"/>
    <lineage>
        <taxon>Eukaryota</taxon>
        <taxon>Metazoa</taxon>
        <taxon>Ecdysozoa</taxon>
        <taxon>Nematoda</taxon>
        <taxon>Chromadorea</taxon>
        <taxon>Rhabditida</taxon>
        <taxon>Rhabditina</taxon>
        <taxon>Diplogasteromorpha</taxon>
        <taxon>Diplogasteroidea</taxon>
        <taxon>Neodiplogasteridae</taxon>
        <taxon>Pristionchus</taxon>
    </lineage>
</organism>
<feature type="region of interest" description="Disordered" evidence="11">
    <location>
        <begin position="57"/>
        <end position="132"/>
    </location>
</feature>
<keyword evidence="9" id="KW-0539">Nucleus</keyword>
<keyword evidence="8" id="KW-0804">Transcription</keyword>
<feature type="compositionally biased region" description="Basic and acidic residues" evidence="11">
    <location>
        <begin position="62"/>
        <end position="73"/>
    </location>
</feature>
<evidence type="ECO:0000256" key="7">
    <source>
        <dbReference type="ARBA" id="ARBA00023125"/>
    </source>
</evidence>
<accession>A0AAN4ZCR3</accession>
<feature type="compositionally biased region" description="Polar residues" evidence="11">
    <location>
        <begin position="105"/>
        <end position="115"/>
    </location>
</feature>
<evidence type="ECO:0000256" key="10">
    <source>
        <dbReference type="PROSITE-ProRule" id="PRU00042"/>
    </source>
</evidence>
<evidence type="ECO:0000256" key="4">
    <source>
        <dbReference type="ARBA" id="ARBA00022771"/>
    </source>
</evidence>
<evidence type="ECO:0000313" key="14">
    <source>
        <dbReference type="Proteomes" id="UP001328107"/>
    </source>
</evidence>
<dbReference type="GO" id="GO:0008270">
    <property type="term" value="F:zinc ion binding"/>
    <property type="evidence" value="ECO:0007669"/>
    <property type="project" value="UniProtKB-KW"/>
</dbReference>
<gene>
    <name evidence="13" type="ORF">PMAYCL1PPCAC_08963</name>
</gene>
<dbReference type="Proteomes" id="UP001328107">
    <property type="component" value="Unassembled WGS sequence"/>
</dbReference>
<keyword evidence="6" id="KW-0805">Transcription regulation</keyword>
<evidence type="ECO:0000313" key="13">
    <source>
        <dbReference type="EMBL" id="GMR38768.1"/>
    </source>
</evidence>
<keyword evidence="2" id="KW-0479">Metal-binding</keyword>
<feature type="non-terminal residue" evidence="13">
    <location>
        <position position="1"/>
    </location>
</feature>
<proteinExistence type="predicted"/>
<dbReference type="PANTHER" id="PTHR24408">
    <property type="entry name" value="ZINC FINGER PROTEIN"/>
    <property type="match status" value="1"/>
</dbReference>
<comment type="subcellular location">
    <subcellularLocation>
        <location evidence="1">Nucleus</location>
    </subcellularLocation>
</comment>
<keyword evidence="4 10" id="KW-0863">Zinc-finger</keyword>
<evidence type="ECO:0000256" key="3">
    <source>
        <dbReference type="ARBA" id="ARBA00022737"/>
    </source>
</evidence>
<protein>
    <recommendedName>
        <fullName evidence="12">C2H2-type domain-containing protein</fullName>
    </recommendedName>
</protein>
<evidence type="ECO:0000256" key="5">
    <source>
        <dbReference type="ARBA" id="ARBA00022833"/>
    </source>
</evidence>
<keyword evidence="7" id="KW-0238">DNA-binding</keyword>
<evidence type="ECO:0000256" key="6">
    <source>
        <dbReference type="ARBA" id="ARBA00023015"/>
    </source>
</evidence>
<keyword evidence="5" id="KW-0862">Zinc</keyword>
<dbReference type="EMBL" id="BTRK01000002">
    <property type="protein sequence ID" value="GMR38768.1"/>
    <property type="molecule type" value="Genomic_DNA"/>
</dbReference>
<dbReference type="Pfam" id="PF13912">
    <property type="entry name" value="zf-C2H2_6"/>
    <property type="match status" value="1"/>
</dbReference>
<name>A0AAN4ZCR3_9BILA</name>
<comment type="caution">
    <text evidence="13">The sequence shown here is derived from an EMBL/GenBank/DDBJ whole genome shotgun (WGS) entry which is preliminary data.</text>
</comment>
<feature type="domain" description="C2H2-type" evidence="12">
    <location>
        <begin position="9"/>
        <end position="31"/>
    </location>
</feature>
<dbReference type="PROSITE" id="PS00028">
    <property type="entry name" value="ZINC_FINGER_C2H2_1"/>
    <property type="match status" value="1"/>
</dbReference>
<feature type="domain" description="C2H2-type" evidence="12">
    <location>
        <begin position="41"/>
        <end position="68"/>
    </location>
</feature>
<dbReference type="FunFam" id="3.30.160.60:FF:001228">
    <property type="entry name" value="Zinc finger protein 236"/>
    <property type="match status" value="1"/>
</dbReference>
<dbReference type="GO" id="GO:0005634">
    <property type="term" value="C:nucleus"/>
    <property type="evidence" value="ECO:0007669"/>
    <property type="project" value="UniProtKB-SubCell"/>
</dbReference>
<evidence type="ECO:0000256" key="9">
    <source>
        <dbReference type="ARBA" id="ARBA00023242"/>
    </source>
</evidence>
<dbReference type="SMART" id="SM00355">
    <property type="entry name" value="ZnF_C2H2"/>
    <property type="match status" value="2"/>
</dbReference>
<dbReference type="SUPFAM" id="SSF57667">
    <property type="entry name" value="beta-beta-alpha zinc fingers"/>
    <property type="match status" value="1"/>
</dbReference>
<evidence type="ECO:0000256" key="11">
    <source>
        <dbReference type="SAM" id="MobiDB-lite"/>
    </source>
</evidence>